<organism evidence="2 3">
    <name type="scientific">Janibacter alkaliphilus</name>
    <dbReference type="NCBI Taxonomy" id="1069963"/>
    <lineage>
        <taxon>Bacteria</taxon>
        <taxon>Bacillati</taxon>
        <taxon>Actinomycetota</taxon>
        <taxon>Actinomycetes</taxon>
        <taxon>Micrococcales</taxon>
        <taxon>Intrasporangiaceae</taxon>
        <taxon>Janibacter</taxon>
    </lineage>
</organism>
<dbReference type="Gene3D" id="3.30.450.180">
    <property type="match status" value="1"/>
</dbReference>
<gene>
    <name evidence="2" type="ORF">BJY28_000942</name>
</gene>
<evidence type="ECO:0000259" key="1">
    <source>
        <dbReference type="Pfam" id="PF17765"/>
    </source>
</evidence>
<dbReference type="PANTHER" id="PTHR35010">
    <property type="entry name" value="BLL4672 PROTEIN-RELATED"/>
    <property type="match status" value="1"/>
</dbReference>
<dbReference type="Pfam" id="PF17765">
    <property type="entry name" value="MLTR_LBD"/>
    <property type="match status" value="1"/>
</dbReference>
<accession>A0A852X6T5</accession>
<evidence type="ECO:0000313" key="2">
    <source>
        <dbReference type="EMBL" id="NYG36473.1"/>
    </source>
</evidence>
<evidence type="ECO:0000313" key="3">
    <source>
        <dbReference type="Proteomes" id="UP000592181"/>
    </source>
</evidence>
<dbReference type="AlphaFoldDB" id="A0A852X6T5"/>
<dbReference type="RefSeq" id="WP_218875188.1">
    <property type="nucleotide sequence ID" value="NZ_JACBZX010000001.1"/>
</dbReference>
<keyword evidence="3" id="KW-1185">Reference proteome</keyword>
<dbReference type="PANTHER" id="PTHR35010:SF4">
    <property type="entry name" value="BLL5781 PROTEIN"/>
    <property type="match status" value="1"/>
</dbReference>
<proteinExistence type="predicted"/>
<dbReference type="EMBL" id="JACBZX010000001">
    <property type="protein sequence ID" value="NYG36473.1"/>
    <property type="molecule type" value="Genomic_DNA"/>
</dbReference>
<feature type="domain" description="MmyB-like transcription regulator ligand binding" evidence="1">
    <location>
        <begin position="30"/>
        <end position="193"/>
    </location>
</feature>
<comment type="caution">
    <text evidence="2">The sequence shown here is derived from an EMBL/GenBank/DDBJ whole genome shotgun (WGS) entry which is preliminary data.</text>
</comment>
<name>A0A852X6T5_9MICO</name>
<sequence length="195" mass="20755">MAEQNALLLGGGFVPRYPQRPADGPELASVMDGLRRLLDAHAPFPALLLDDHWDVVDANAAVDGLLVGCAPELLEPPLNVIRLCLHPGGLAPRIRNLPTWRAHLRGQLDERIVRSGGDPGLLALREEAEALSPGAGQGPPPRPDPVVLLELEAGGLLRLFSVATRIENPQDVTLDGLHLETFVPADEATRAALSG</sequence>
<dbReference type="InterPro" id="IPR041413">
    <property type="entry name" value="MLTR_LBD"/>
</dbReference>
<protein>
    <recommendedName>
        <fullName evidence="1">MmyB-like transcription regulator ligand binding domain-containing protein</fullName>
    </recommendedName>
</protein>
<dbReference type="Proteomes" id="UP000592181">
    <property type="component" value="Unassembled WGS sequence"/>
</dbReference>
<reference evidence="2 3" key="1">
    <citation type="submission" date="2020-07" db="EMBL/GenBank/DDBJ databases">
        <title>Sequencing the genomes of 1000 actinobacteria strains.</title>
        <authorList>
            <person name="Klenk H.-P."/>
        </authorList>
    </citation>
    <scope>NUCLEOTIDE SEQUENCE [LARGE SCALE GENOMIC DNA]</scope>
    <source>
        <strain evidence="2 3">DSM 24723</strain>
    </source>
</reference>